<evidence type="ECO:0008006" key="3">
    <source>
        <dbReference type="Google" id="ProtNLM"/>
    </source>
</evidence>
<dbReference type="AlphaFoldDB" id="A0A9W8HBK9"/>
<protein>
    <recommendedName>
        <fullName evidence="3">F-box domain-containing protein</fullName>
    </recommendedName>
</protein>
<reference evidence="1" key="1">
    <citation type="submission" date="2022-07" db="EMBL/GenBank/DDBJ databases">
        <title>Phylogenomic reconstructions and comparative analyses of Kickxellomycotina fungi.</title>
        <authorList>
            <person name="Reynolds N.K."/>
            <person name="Stajich J.E."/>
            <person name="Barry K."/>
            <person name="Grigoriev I.V."/>
            <person name="Crous P."/>
            <person name="Smith M.E."/>
        </authorList>
    </citation>
    <scope>NUCLEOTIDE SEQUENCE</scope>
    <source>
        <strain evidence="1">NBRC 105414</strain>
    </source>
</reference>
<keyword evidence="2" id="KW-1185">Reference proteome</keyword>
<comment type="caution">
    <text evidence="1">The sequence shown here is derived from an EMBL/GenBank/DDBJ whole genome shotgun (WGS) entry which is preliminary data.</text>
</comment>
<sequence length="801" mass="86295">MHIDDLPDDVLCLILERVFIHCYDEYSTTGENHALLAACRRWRRLVLPMVYSHVSLAVSDCGARPGAARSYAVHSGTAIRTGLDRVASAGCMHMVKRVCIQLHSLANPAVALSNVAGLMRAAASEWVGVRALAISTGPDQLSANGPATSTPVHSDMEAASDTISRILPGVSDVTLFSPDHQAGAGFSTFFGRLAASYAAQLTDIALYSPVAIPRGVAFGQLRSIRAEHKSTLDFCLPRADPEVLETLELKVQPQDQIWQALGPDDGPREIRFSSLKKLTVLCHPDSNGAPASTSSQEGGTWRLHFPSLQMLDVDAPSNACPLFECAVLPPRMHTISISVMPAVLRTLADTAMPAVRNLKISIGDEAASDPTALVAANAVLANTQTSKEAVLAVGPRDRAVDTDAITCTTLTVLTVNSPTSVDKVLGLIGRLPNLVTAAFQNVCLGPVQADISIPGPRDSRLVAPLDTKLRALVLLGAWDEPLPIPVVQVARYLMLSVPTLTWLCTIPTLNPLLDELVCVYSERYQHLNSGGSPQEITFPSLRELRLSDCSRGGGSGVGAQSQDGGAWRFHFPNLETLHAYFSLDPCSLLDRAVLPSRMDTIKISAGPAVLRAVADMVLPAVRRIQITIMGGAGNDPAALPAACRILSSTAASRHVRLTIYDDTMTVVPNQINANTLTRLVLGAPASVDTMLGLVQKLPRLVILSTWNLLPDEIRAEINTPGPGEEPTLEPLNTRIRSLVLNDPAHEWSLERLGSVARYLVLRIPTLVRLRSDRGKPPLFEAFVAAYRRQYPHLDNIKFVNE</sequence>
<name>A0A9W8HBK9_9FUNG</name>
<dbReference type="Proteomes" id="UP001140217">
    <property type="component" value="Unassembled WGS sequence"/>
</dbReference>
<evidence type="ECO:0000313" key="1">
    <source>
        <dbReference type="EMBL" id="KAJ2778672.1"/>
    </source>
</evidence>
<organism evidence="1 2">
    <name type="scientific">Coemansia javaensis</name>
    <dbReference type="NCBI Taxonomy" id="2761396"/>
    <lineage>
        <taxon>Eukaryota</taxon>
        <taxon>Fungi</taxon>
        <taxon>Fungi incertae sedis</taxon>
        <taxon>Zoopagomycota</taxon>
        <taxon>Kickxellomycotina</taxon>
        <taxon>Kickxellomycetes</taxon>
        <taxon>Kickxellales</taxon>
        <taxon>Kickxellaceae</taxon>
        <taxon>Coemansia</taxon>
    </lineage>
</organism>
<dbReference type="EMBL" id="JANBUL010000216">
    <property type="protein sequence ID" value="KAJ2778672.1"/>
    <property type="molecule type" value="Genomic_DNA"/>
</dbReference>
<gene>
    <name evidence="1" type="ORF">H4R18_004458</name>
</gene>
<evidence type="ECO:0000313" key="2">
    <source>
        <dbReference type="Proteomes" id="UP001140217"/>
    </source>
</evidence>
<proteinExistence type="predicted"/>
<accession>A0A9W8HBK9</accession>
<dbReference type="OrthoDB" id="5565580at2759"/>